<dbReference type="Gene3D" id="3.30.1950.10">
    <property type="entry name" value="wza like domain"/>
    <property type="match status" value="1"/>
</dbReference>
<comment type="caution">
    <text evidence="6">The sequence shown here is derived from an EMBL/GenBank/DDBJ whole genome shotgun (WGS) entry which is preliminary data.</text>
</comment>
<feature type="domain" description="Soluble ligand binding" evidence="5">
    <location>
        <begin position="582"/>
        <end position="629"/>
    </location>
</feature>
<feature type="domain" description="Soluble ligand binding" evidence="5">
    <location>
        <begin position="484"/>
        <end position="530"/>
    </location>
</feature>
<dbReference type="InterPro" id="IPR003715">
    <property type="entry name" value="Poly_export_N"/>
</dbReference>
<evidence type="ECO:0000259" key="5">
    <source>
        <dbReference type="Pfam" id="PF10531"/>
    </source>
</evidence>
<keyword evidence="1 3" id="KW-0732">Signal</keyword>
<name>A0A4R6IYE3_9BACT</name>
<gene>
    <name evidence="6" type="ORF">BC659_2209</name>
</gene>
<evidence type="ECO:0000256" key="1">
    <source>
        <dbReference type="ARBA" id="ARBA00022729"/>
    </source>
</evidence>
<feature type="domain" description="Polysaccharide export protein N-terminal" evidence="4">
    <location>
        <begin position="142"/>
        <end position="205"/>
    </location>
</feature>
<proteinExistence type="predicted"/>
<feature type="signal peptide" evidence="3">
    <location>
        <begin position="1"/>
        <end position="20"/>
    </location>
</feature>
<feature type="chain" id="PRO_5020516108" evidence="3">
    <location>
        <begin position="21"/>
        <end position="808"/>
    </location>
</feature>
<accession>A0A4R6IYE3</accession>
<dbReference type="Proteomes" id="UP000295741">
    <property type="component" value="Unassembled WGS sequence"/>
</dbReference>
<evidence type="ECO:0000313" key="7">
    <source>
        <dbReference type="Proteomes" id="UP000295741"/>
    </source>
</evidence>
<protein>
    <submittedName>
        <fullName evidence="6">Protein involved in polysaccharide export with SLBB domain</fullName>
    </submittedName>
</protein>
<organism evidence="6 7">
    <name type="scientific">Sediminibacterium goheungense</name>
    <dbReference type="NCBI Taxonomy" id="1086393"/>
    <lineage>
        <taxon>Bacteria</taxon>
        <taxon>Pseudomonadati</taxon>
        <taxon>Bacteroidota</taxon>
        <taxon>Chitinophagia</taxon>
        <taxon>Chitinophagales</taxon>
        <taxon>Chitinophagaceae</taxon>
        <taxon>Sediminibacterium</taxon>
    </lineage>
</organism>
<dbReference type="AlphaFoldDB" id="A0A4R6IYE3"/>
<dbReference type="OrthoDB" id="9808948at2"/>
<feature type="domain" description="Soluble ligand binding" evidence="5">
    <location>
        <begin position="235"/>
        <end position="272"/>
    </location>
</feature>
<dbReference type="PANTHER" id="PTHR33619:SF3">
    <property type="entry name" value="POLYSACCHARIDE EXPORT PROTEIN GFCE-RELATED"/>
    <property type="match status" value="1"/>
</dbReference>
<dbReference type="EMBL" id="SNWP01000011">
    <property type="protein sequence ID" value="TDO26895.1"/>
    <property type="molecule type" value="Genomic_DNA"/>
</dbReference>
<dbReference type="Pfam" id="PF02563">
    <property type="entry name" value="Poly_export"/>
    <property type="match status" value="1"/>
</dbReference>
<keyword evidence="2" id="KW-1133">Transmembrane helix</keyword>
<dbReference type="Pfam" id="PF10531">
    <property type="entry name" value="SLBB"/>
    <property type="match status" value="6"/>
</dbReference>
<dbReference type="SUPFAM" id="SSF142984">
    <property type="entry name" value="Nqo1 middle domain-like"/>
    <property type="match status" value="1"/>
</dbReference>
<keyword evidence="2" id="KW-0812">Transmembrane</keyword>
<dbReference type="Gene3D" id="3.10.560.10">
    <property type="entry name" value="Outer membrane lipoprotein wza domain like"/>
    <property type="match status" value="6"/>
</dbReference>
<dbReference type="InterPro" id="IPR049712">
    <property type="entry name" value="Poly_export"/>
</dbReference>
<reference evidence="6 7" key="1">
    <citation type="submission" date="2019-03" db="EMBL/GenBank/DDBJ databases">
        <title>Genomic Encyclopedia of Archaeal and Bacterial Type Strains, Phase II (KMG-II): from individual species to whole genera.</title>
        <authorList>
            <person name="Goeker M."/>
        </authorList>
    </citation>
    <scope>NUCLEOTIDE SEQUENCE [LARGE SCALE GENOMIC DNA]</scope>
    <source>
        <strain evidence="6 7">DSM 28323</strain>
    </source>
</reference>
<feature type="transmembrane region" description="Helical" evidence="2">
    <location>
        <begin position="786"/>
        <end position="807"/>
    </location>
</feature>
<dbReference type="PANTHER" id="PTHR33619">
    <property type="entry name" value="POLYSACCHARIDE EXPORT PROTEIN GFCE-RELATED"/>
    <property type="match status" value="1"/>
</dbReference>
<dbReference type="GO" id="GO:0015159">
    <property type="term" value="F:polysaccharide transmembrane transporter activity"/>
    <property type="evidence" value="ECO:0007669"/>
    <property type="project" value="InterPro"/>
</dbReference>
<evidence type="ECO:0000313" key="6">
    <source>
        <dbReference type="EMBL" id="TDO26895.1"/>
    </source>
</evidence>
<dbReference type="InterPro" id="IPR019554">
    <property type="entry name" value="Soluble_ligand-bd"/>
</dbReference>
<keyword evidence="2" id="KW-0472">Membrane</keyword>
<evidence type="ECO:0000256" key="3">
    <source>
        <dbReference type="SAM" id="SignalP"/>
    </source>
</evidence>
<feature type="domain" description="Soluble ligand binding" evidence="5">
    <location>
        <begin position="393"/>
        <end position="442"/>
    </location>
</feature>
<evidence type="ECO:0000256" key="2">
    <source>
        <dbReference type="SAM" id="Phobius"/>
    </source>
</evidence>
<sequence length="808" mass="90054">MRLKLLLLLGCWFFHSLLFSQDILQANDLSKINIDQVSDADISKLIQQLKQSSVSITEVEQMAAAKGMPQSEISKLKQRIAVLEGKGTSKKTAIDVQYNQRETIPGNYPVIEKKDHQEIKIFGAQLFTTASLAFEPNLRIATPSDYQLGPDDELEINIFGVQEAHYKVQVQPEGTINIPNVGIVTLAGLTVEEAKKLIRDKLVKTVYKSIGNGQTHFTLTLGNIRSIRITILGAAKPGNYTVSSFTTLFNALYLCGGPEKIGSFRSIELIRNNKVHLRADLYQFLLKGNTSQNILLKEGDIINIPVYQKRVTITGEVKRPGLYELLDNETAQTLIDYAGGFTEKSYTANIKVNQFSNRERRVKDLSQTDFALYLPGKGDSIAIEPVLDKYENRVTITGAIYRPGIYELKEGMKLGELLKKAEGFREDAYLNRALLKRQKSDHSKEMIAFSLKDWMDDPAKDLLLQKNDSIVISSIKDMADEKLITVSGEVRKPGVFLYRNQYTLKDLLLESGGFTEAASAYRIEIARRIKAADTNTVSNKLAEIMQIDVDRDLDTKGNQLLLEPYDLITVRKNPGYAEQKQVKVEGEVLYPGHYTIQTKKDRISDLISRAGGFTDIAYQDAISLTRINKQAKAQEDEKAKVVAGEMADSINNQQVAELLDPKVKIAINISTILDNPASDENLYLEEGDVLEVPKKDLLVKISGEVYAPTKITYEAGRSLKYYLSRAGGLTDKARHNSIYVVYANGQIAKTEKYFFGLIKHYPRIQTGADIIVPARKAKSKLTTGEILGMAGIIVSMAGVAVSIMNTLK</sequence>
<feature type="domain" description="Soluble ligand binding" evidence="5">
    <location>
        <begin position="699"/>
        <end position="742"/>
    </location>
</feature>
<keyword evidence="7" id="KW-1185">Reference proteome</keyword>
<feature type="domain" description="Soluble ligand binding" evidence="5">
    <location>
        <begin position="310"/>
        <end position="355"/>
    </location>
</feature>
<evidence type="ECO:0000259" key="4">
    <source>
        <dbReference type="Pfam" id="PF02563"/>
    </source>
</evidence>
<dbReference type="RefSeq" id="WP_133474770.1">
    <property type="nucleotide sequence ID" value="NZ_SNWP01000011.1"/>
</dbReference>